<name>A0A1F7FIU9_UNCRA</name>
<organism evidence="3 4">
    <name type="scientific">Candidatus Raymondbacteria bacterium RIFOXYD12_FULL_49_13</name>
    <dbReference type="NCBI Taxonomy" id="1817890"/>
    <lineage>
        <taxon>Bacteria</taxon>
        <taxon>Raymondiibacteriota</taxon>
    </lineage>
</organism>
<feature type="domain" description="YhcG N-terminal" evidence="2">
    <location>
        <begin position="18"/>
        <end position="107"/>
    </location>
</feature>
<dbReference type="EMBL" id="MFYX01000028">
    <property type="protein sequence ID" value="OGK06538.1"/>
    <property type="molecule type" value="Genomic_DNA"/>
</dbReference>
<sequence>MQKNIIDTQEYRQFIAALKDRVTASRISAAKAINRDIIFLYWDIGKGIVEKQEKLKWGNAVVEMVARDLRESFPQTHGFSSQNVWRMRQFYLEHTAPEFLKIATMELKSSRITPTKTILSQAVRELDPSGAKKEILSQAVREFLTRVPWGHHANHLSRIKDPVERFYYIRATAQFGWSRNVLLNQIKAGAYERAVADKKTHNFPAVLPEYLAEQADEALKSSYNLEFLGIQREVKERVLEDHLIDQIQRFILELGYGFCFIGRQYRMVLEDKEYFIDLLFYHRFLKSLVAIELKVGPFEPEYAGKMDFYLNLLNEKERGPGDNPAIGIILCAKKNDVEVEFSLKTKGNPIGVASYSLQNSLPEKFKGKLPSPKQFSEVVRAALPSK</sequence>
<dbReference type="InterPro" id="IPR009362">
    <property type="entry name" value="YhcG_C"/>
</dbReference>
<dbReference type="Proteomes" id="UP000179243">
    <property type="component" value="Unassembled WGS sequence"/>
</dbReference>
<gene>
    <name evidence="3" type="ORF">A2519_04410</name>
</gene>
<dbReference type="Pfam" id="PF17761">
    <property type="entry name" value="DUF1016_N"/>
    <property type="match status" value="2"/>
</dbReference>
<feature type="domain" description="YhcG N-terminal" evidence="2">
    <location>
        <begin position="138"/>
        <end position="193"/>
    </location>
</feature>
<evidence type="ECO:0000313" key="3">
    <source>
        <dbReference type="EMBL" id="OGK06538.1"/>
    </source>
</evidence>
<dbReference type="Pfam" id="PF06250">
    <property type="entry name" value="YhcG_C"/>
    <property type="match status" value="1"/>
</dbReference>
<evidence type="ECO:0008006" key="5">
    <source>
        <dbReference type="Google" id="ProtNLM"/>
    </source>
</evidence>
<accession>A0A1F7FIU9</accession>
<dbReference type="InterPro" id="IPR011856">
    <property type="entry name" value="tRNA_endonuc-like_dom_sf"/>
</dbReference>
<protein>
    <recommendedName>
        <fullName evidence="5">DUF1016 domain-containing protein</fullName>
    </recommendedName>
</protein>
<evidence type="ECO:0000259" key="1">
    <source>
        <dbReference type="Pfam" id="PF06250"/>
    </source>
</evidence>
<dbReference type="InterPro" id="IPR053148">
    <property type="entry name" value="PD-DEXK-like_domain"/>
</dbReference>
<proteinExistence type="predicted"/>
<reference evidence="3 4" key="1">
    <citation type="journal article" date="2016" name="Nat. Commun.">
        <title>Thousands of microbial genomes shed light on interconnected biogeochemical processes in an aquifer system.</title>
        <authorList>
            <person name="Anantharaman K."/>
            <person name="Brown C.T."/>
            <person name="Hug L.A."/>
            <person name="Sharon I."/>
            <person name="Castelle C.J."/>
            <person name="Probst A.J."/>
            <person name="Thomas B.C."/>
            <person name="Singh A."/>
            <person name="Wilkins M.J."/>
            <person name="Karaoz U."/>
            <person name="Brodie E.L."/>
            <person name="Williams K.H."/>
            <person name="Hubbard S.S."/>
            <person name="Banfield J.F."/>
        </authorList>
    </citation>
    <scope>NUCLEOTIDE SEQUENCE [LARGE SCALE GENOMIC DNA]</scope>
</reference>
<evidence type="ECO:0000313" key="4">
    <source>
        <dbReference type="Proteomes" id="UP000179243"/>
    </source>
</evidence>
<dbReference type="InterPro" id="IPR041527">
    <property type="entry name" value="YhcG_N"/>
</dbReference>
<dbReference type="Gene3D" id="3.40.1350.10">
    <property type="match status" value="1"/>
</dbReference>
<dbReference type="PANTHER" id="PTHR30547">
    <property type="entry name" value="UNCHARACTERIZED PROTEIN YHCG-RELATED"/>
    <property type="match status" value="1"/>
</dbReference>
<dbReference type="GO" id="GO:0003676">
    <property type="term" value="F:nucleic acid binding"/>
    <property type="evidence" value="ECO:0007669"/>
    <property type="project" value="InterPro"/>
</dbReference>
<dbReference type="AlphaFoldDB" id="A0A1F7FIU9"/>
<comment type="caution">
    <text evidence="3">The sequence shown here is derived from an EMBL/GenBank/DDBJ whole genome shotgun (WGS) entry which is preliminary data.</text>
</comment>
<evidence type="ECO:0000259" key="2">
    <source>
        <dbReference type="Pfam" id="PF17761"/>
    </source>
</evidence>
<feature type="domain" description="YhcG PDDEXK nuclease" evidence="1">
    <location>
        <begin position="217"/>
        <end position="370"/>
    </location>
</feature>
<dbReference type="PANTHER" id="PTHR30547:SF0">
    <property type="entry name" value="BLR8175 PROTEIN"/>
    <property type="match status" value="1"/>
</dbReference>